<proteinExistence type="predicted"/>
<evidence type="ECO:0000256" key="1">
    <source>
        <dbReference type="SAM" id="MobiDB-lite"/>
    </source>
</evidence>
<dbReference type="EMBL" id="BCMM01000042">
    <property type="protein sequence ID" value="GAQ66545.1"/>
    <property type="molecule type" value="Genomic_DNA"/>
</dbReference>
<dbReference type="Pfam" id="PF19457">
    <property type="entry name" value="DUF5994"/>
    <property type="match status" value="1"/>
</dbReference>
<dbReference type="Proteomes" id="UP000067448">
    <property type="component" value="Unassembled WGS sequence"/>
</dbReference>
<gene>
    <name evidence="2" type="ORF">SsS58_06979</name>
</gene>
<comment type="caution">
    <text evidence="2">The sequence shown here is derived from an EMBL/GenBank/DDBJ whole genome shotgun (WGS) entry which is preliminary data.</text>
</comment>
<evidence type="ECO:0000313" key="3">
    <source>
        <dbReference type="Proteomes" id="UP000067448"/>
    </source>
</evidence>
<feature type="compositionally biased region" description="Basic and acidic residues" evidence="1">
    <location>
        <begin position="156"/>
        <end position="167"/>
    </location>
</feature>
<reference evidence="3" key="1">
    <citation type="submission" date="2015-11" db="EMBL/GenBank/DDBJ databases">
        <authorList>
            <consortium name="Cross-ministerial Strategic Innovation Promotion Program (SIP) consortium"/>
            <person name="Tomihama T."/>
            <person name="Ikenaga M."/>
            <person name="Sakai M."/>
            <person name="Okubo T."/>
            <person name="Ikeda S."/>
        </authorList>
    </citation>
    <scope>NUCLEOTIDE SEQUENCE [LARGE SCALE GENOMIC DNA]</scope>
    <source>
        <strain evidence="3">S58</strain>
    </source>
</reference>
<dbReference type="RefSeq" id="WP_079081996.1">
    <property type="nucleotide sequence ID" value="NZ_BCMM01000042.1"/>
</dbReference>
<sequence length="216" mass="23153">MTVTIPHAPTAEASDRFSSISASTSPRLSLAPVGPAPALLDGAWWPRSRDLGAELPSLTAVLDPLWGRITRVTVNPVHWPVVPRKVPVAGHVVKVGWFRFEQDPHELLLLSYHVGRWNLLVIPPETSPASAARLMAAASDPLGTSTASRLMEEEARLRTAPESDRAGEAVWESEGGHEAGDQAIRSRIPTRTVAAAALSVMTAAMTAAMPRQPMGR</sequence>
<dbReference type="OrthoDB" id="3785441at2"/>
<organism evidence="2 3">
    <name type="scientific">Streptomyces scabiei</name>
    <dbReference type="NCBI Taxonomy" id="1930"/>
    <lineage>
        <taxon>Bacteria</taxon>
        <taxon>Bacillati</taxon>
        <taxon>Actinomycetota</taxon>
        <taxon>Actinomycetes</taxon>
        <taxon>Kitasatosporales</taxon>
        <taxon>Streptomycetaceae</taxon>
        <taxon>Streptomyces</taxon>
    </lineage>
</organism>
<dbReference type="InterPro" id="IPR046036">
    <property type="entry name" value="DUF5994"/>
</dbReference>
<dbReference type="AlphaFoldDB" id="A0A117EG31"/>
<evidence type="ECO:0000313" key="2">
    <source>
        <dbReference type="EMBL" id="GAQ66545.1"/>
    </source>
</evidence>
<name>A0A117EG31_STRSC</name>
<accession>A0A117EG31</accession>
<reference evidence="3" key="3">
    <citation type="submission" date="2016-02" db="EMBL/GenBank/DDBJ databases">
        <title>Draft genome of pathogenic Streptomyces sp. in Japan.</title>
        <authorList>
            <person name="Tomihama T."/>
            <person name="Ikenaga M."/>
            <person name="Sakai M."/>
            <person name="Okubo T."/>
            <person name="Ikeda S."/>
        </authorList>
    </citation>
    <scope>NUCLEOTIDE SEQUENCE [LARGE SCALE GENOMIC DNA]</scope>
    <source>
        <strain evidence="3">S58</strain>
    </source>
</reference>
<protein>
    <submittedName>
        <fullName evidence="2">Uncharacterized protein</fullName>
    </submittedName>
</protein>
<feature type="region of interest" description="Disordered" evidence="1">
    <location>
        <begin position="156"/>
        <end position="182"/>
    </location>
</feature>
<reference evidence="2 3" key="2">
    <citation type="journal article" date="2016" name="Genome Announc.">
        <title>Draft Genome Sequences of Streptomyces scabiei S58, Streptomyces turgidiscabies T45, and Streptomyces acidiscabies a10, the Pathogens of Potato Common Scab, Isolated in Japan.</title>
        <authorList>
            <person name="Tomihama T."/>
            <person name="Nishi Y."/>
            <person name="Sakai M."/>
            <person name="Ikenaga M."/>
            <person name="Okubo T."/>
            <person name="Ikeda S."/>
        </authorList>
    </citation>
    <scope>NUCLEOTIDE SEQUENCE [LARGE SCALE GENOMIC DNA]</scope>
    <source>
        <strain evidence="2 3">S58</strain>
    </source>
</reference>